<sequence length="494" mass="54774">MDSPKQFNTPRKSSKVCCACGITPKEKRSVNGKNKAGKNISELLARYGQITVSEGCLCRSCYEKLLKIDQTVVDFRKKCQSSKPGVKRCLNDIISMTNIRKINGSHISCASSPFPVAISLFQTPNSGNSRSQVAVSLFQTPVVKSNIESPVTPALQTINPKPVKRSLLDDSGYMSSPTCPSPIAVSIMPSPLVKQTDHCYSKNVTSTPKPKSAQVALQSSTVNAPVTNEGADENITVRVPSLSKTEKAHLASLLHAGGYISHIGDLLLKNKDFLTNNFKTESEEKMKILNKEKHGFVSVLMKKTCDNMYGFSWGQICEEFKSQFPLLASIVEGVMSSGEKNRDKILPRMGMVYAFCAQTRHHKLSLVQRMMTLCLLDNIADQKIYDRLQPVGVCLSYEQSQHLLYEVGQSYTQQLAAAINEGKRLRIVGDNVNYAVGIRDQRSQDNGKTQHLHHAFSSIALIHDVDFAHLSSERPQKLWTDVNVQDLLMKTIKH</sequence>
<reference evidence="1" key="1">
    <citation type="submission" date="2021-03" db="EMBL/GenBank/DDBJ databases">
        <authorList>
            <person name="Bekaert M."/>
        </authorList>
    </citation>
    <scope>NUCLEOTIDE SEQUENCE</scope>
</reference>
<protein>
    <submittedName>
        <fullName evidence="1">Uncharacterized protein</fullName>
    </submittedName>
</protein>
<evidence type="ECO:0000313" key="2">
    <source>
        <dbReference type="Proteomes" id="UP000683360"/>
    </source>
</evidence>
<dbReference type="AlphaFoldDB" id="A0A8S3RN23"/>
<name>A0A8S3RN23_MYTED</name>
<dbReference type="EMBL" id="CAJPWZ010001246">
    <property type="protein sequence ID" value="CAG2210872.1"/>
    <property type="molecule type" value="Genomic_DNA"/>
</dbReference>
<gene>
    <name evidence="1" type="ORF">MEDL_24957</name>
</gene>
<dbReference type="OrthoDB" id="10377891at2759"/>
<dbReference type="Proteomes" id="UP000683360">
    <property type="component" value="Unassembled WGS sequence"/>
</dbReference>
<accession>A0A8S3RN23</accession>
<proteinExistence type="predicted"/>
<organism evidence="1 2">
    <name type="scientific">Mytilus edulis</name>
    <name type="common">Blue mussel</name>
    <dbReference type="NCBI Taxonomy" id="6550"/>
    <lineage>
        <taxon>Eukaryota</taxon>
        <taxon>Metazoa</taxon>
        <taxon>Spiralia</taxon>
        <taxon>Lophotrochozoa</taxon>
        <taxon>Mollusca</taxon>
        <taxon>Bivalvia</taxon>
        <taxon>Autobranchia</taxon>
        <taxon>Pteriomorphia</taxon>
        <taxon>Mytilida</taxon>
        <taxon>Mytiloidea</taxon>
        <taxon>Mytilidae</taxon>
        <taxon>Mytilinae</taxon>
        <taxon>Mytilus</taxon>
    </lineage>
</organism>
<keyword evidence="2" id="KW-1185">Reference proteome</keyword>
<comment type="caution">
    <text evidence="1">The sequence shown here is derived from an EMBL/GenBank/DDBJ whole genome shotgun (WGS) entry which is preliminary data.</text>
</comment>
<evidence type="ECO:0000313" key="1">
    <source>
        <dbReference type="EMBL" id="CAG2210872.1"/>
    </source>
</evidence>